<name>A0AAW2FZQ7_9HYME</name>
<keyword evidence="3" id="KW-1185">Reference proteome</keyword>
<organism evidence="2 3">
    <name type="scientific">Cardiocondyla obscurior</name>
    <dbReference type="NCBI Taxonomy" id="286306"/>
    <lineage>
        <taxon>Eukaryota</taxon>
        <taxon>Metazoa</taxon>
        <taxon>Ecdysozoa</taxon>
        <taxon>Arthropoda</taxon>
        <taxon>Hexapoda</taxon>
        <taxon>Insecta</taxon>
        <taxon>Pterygota</taxon>
        <taxon>Neoptera</taxon>
        <taxon>Endopterygota</taxon>
        <taxon>Hymenoptera</taxon>
        <taxon>Apocrita</taxon>
        <taxon>Aculeata</taxon>
        <taxon>Formicoidea</taxon>
        <taxon>Formicidae</taxon>
        <taxon>Myrmicinae</taxon>
        <taxon>Cardiocondyla</taxon>
    </lineage>
</organism>
<dbReference type="AlphaFoldDB" id="A0AAW2FZQ7"/>
<gene>
    <name evidence="2" type="ORF">PUN28_008523</name>
</gene>
<evidence type="ECO:0000313" key="3">
    <source>
        <dbReference type="Proteomes" id="UP001430953"/>
    </source>
</evidence>
<sequence>MASRVFAGAVIIQDAITPALRRGVKTAQISQDGQSSIRRCSHYTGRDHVSTACASRTPLSCRRLRDCDGPALRRGVKTAQIIQDGQSSSRRCSHHTERDRKRKRGCCYSLKTEHGLEKLVWAKVTPSFIGNSSDDVKLLAACFVSSACLLPDWRDVSHVRTCCLLDRSEGQVVAGEGEREREITQLLLAPTRHLSLAARCPFPALRCGPLPVSHRCCMLDRSEGQVVAGEGEKSRSYCSLPLVCCSLLAAHSPLPAAVFCLSLTVAACSTVAKDSCCMLDRSEGQVVAGKGERPRSYCSLQLVTRRLLLATRCPLACPVLVVSHRLPESRDPHVATCSQSQNVTGRRRRKQHPRRTERRRRSRKGIGLQRGNVDVSTIYHLNIILSSKLYGCKTPLPRIGSIDAASERRSRPGGHQASAEQLLITGFNNSAVAQQIGY</sequence>
<accession>A0AAW2FZQ7</accession>
<feature type="region of interest" description="Disordered" evidence="1">
    <location>
        <begin position="331"/>
        <end position="367"/>
    </location>
</feature>
<dbReference type="EMBL" id="JADYXP020000007">
    <property type="protein sequence ID" value="KAL0120893.1"/>
    <property type="molecule type" value="Genomic_DNA"/>
</dbReference>
<proteinExistence type="predicted"/>
<evidence type="ECO:0000313" key="2">
    <source>
        <dbReference type="EMBL" id="KAL0120893.1"/>
    </source>
</evidence>
<evidence type="ECO:0000256" key="1">
    <source>
        <dbReference type="SAM" id="MobiDB-lite"/>
    </source>
</evidence>
<protein>
    <submittedName>
        <fullName evidence="2">Uncharacterized protein</fullName>
    </submittedName>
</protein>
<feature type="compositionally biased region" description="Basic residues" evidence="1">
    <location>
        <begin position="345"/>
        <end position="364"/>
    </location>
</feature>
<dbReference type="Proteomes" id="UP001430953">
    <property type="component" value="Unassembled WGS sequence"/>
</dbReference>
<comment type="caution">
    <text evidence="2">The sequence shown here is derived from an EMBL/GenBank/DDBJ whole genome shotgun (WGS) entry which is preliminary data.</text>
</comment>
<reference evidence="2 3" key="1">
    <citation type="submission" date="2023-03" db="EMBL/GenBank/DDBJ databases">
        <title>High recombination rates correlate with genetic variation in Cardiocondyla obscurior ants.</title>
        <authorList>
            <person name="Errbii M."/>
        </authorList>
    </citation>
    <scope>NUCLEOTIDE SEQUENCE [LARGE SCALE GENOMIC DNA]</scope>
    <source>
        <strain evidence="2">Alpha-2009</strain>
        <tissue evidence="2">Whole body</tissue>
    </source>
</reference>